<reference evidence="7" key="1">
    <citation type="journal article" date="2016" name="Sci. Rep.">
        <title>Molecular characterization of firefly nuptial gifts: a multi-omics approach sheds light on postcopulatory sexual selection.</title>
        <authorList>
            <person name="Al-Wathiqui N."/>
            <person name="Fallon T.R."/>
            <person name="South A."/>
            <person name="Weng J.K."/>
            <person name="Lewis S.M."/>
        </authorList>
    </citation>
    <scope>NUCLEOTIDE SEQUENCE</scope>
</reference>
<dbReference type="AlphaFoldDB" id="A0A1Y1K1X2"/>
<organism evidence="7">
    <name type="scientific">Photinus pyralis</name>
    <name type="common">Common eastern firefly</name>
    <name type="synonym">Lampyris pyralis</name>
    <dbReference type="NCBI Taxonomy" id="7054"/>
    <lineage>
        <taxon>Eukaryota</taxon>
        <taxon>Metazoa</taxon>
        <taxon>Ecdysozoa</taxon>
        <taxon>Arthropoda</taxon>
        <taxon>Hexapoda</taxon>
        <taxon>Insecta</taxon>
        <taxon>Pterygota</taxon>
        <taxon>Neoptera</taxon>
        <taxon>Endopterygota</taxon>
        <taxon>Coleoptera</taxon>
        <taxon>Polyphaga</taxon>
        <taxon>Elateriformia</taxon>
        <taxon>Elateroidea</taxon>
        <taxon>Lampyridae</taxon>
        <taxon>Lampyrinae</taxon>
        <taxon>Photinus</taxon>
    </lineage>
</organism>
<evidence type="ECO:0000256" key="4">
    <source>
        <dbReference type="ARBA" id="ARBA00023163"/>
    </source>
</evidence>
<evidence type="ECO:0000256" key="2">
    <source>
        <dbReference type="ARBA" id="ARBA00016807"/>
    </source>
</evidence>
<evidence type="ECO:0000259" key="6">
    <source>
        <dbReference type="Pfam" id="PF13873"/>
    </source>
</evidence>
<evidence type="ECO:0000256" key="3">
    <source>
        <dbReference type="ARBA" id="ARBA00023015"/>
    </source>
</evidence>
<dbReference type="GeneID" id="116179590"/>
<dbReference type="RefSeq" id="XP_031355248.1">
    <property type="nucleotide sequence ID" value="XM_031499388.1"/>
</dbReference>
<accession>A0A1Y1K1X2</accession>
<evidence type="ECO:0000313" key="7">
    <source>
        <dbReference type="EMBL" id="JAV55459.1"/>
    </source>
</evidence>
<evidence type="ECO:0000256" key="5">
    <source>
        <dbReference type="ARBA" id="ARBA00025466"/>
    </source>
</evidence>
<name>A0A1Y1K1X2_PHOPY</name>
<feature type="domain" description="Myb/SANT-like DNA-binding" evidence="6">
    <location>
        <begin position="4"/>
        <end position="79"/>
    </location>
</feature>
<dbReference type="InterPro" id="IPR028002">
    <property type="entry name" value="Myb_DNA-bind_5"/>
</dbReference>
<comment type="function">
    <text evidence="5">Involved in transvection phenomena (= synapsis-dependent gene expression), where the synaptic pairing of chromosomes carrying genes with which zeste interacts influences the expression of these genes. Zeste binds to DNA and stimulates transcription from a nearby promoter.</text>
</comment>
<keyword evidence="4" id="KW-0804">Transcription</keyword>
<dbReference type="EMBL" id="GEZM01095200">
    <property type="protein sequence ID" value="JAV55459.1"/>
    <property type="molecule type" value="Transcribed_RNA"/>
</dbReference>
<evidence type="ECO:0000256" key="1">
    <source>
        <dbReference type="ARBA" id="ARBA00011764"/>
    </source>
</evidence>
<proteinExistence type="predicted"/>
<comment type="subunit">
    <text evidence="1">Self-associates forming complexes of several hundred monomers.</text>
</comment>
<protein>
    <recommendedName>
        <fullName evidence="2">Regulatory protein zeste</fullName>
    </recommendedName>
</protein>
<dbReference type="Pfam" id="PF13873">
    <property type="entry name" value="Myb_DNA-bind_5"/>
    <property type="match status" value="1"/>
</dbReference>
<sequence>MAKRLKKTTRSQYEDLIKFVERNRILLRGKMKQNFAHKVDGLWQQFAALENPKGNGPPKNAFQWRKIFNEWKVNTKRKSKAIQLKLNGSEFSYARPNRSKCSGDALANLAGIQQKANGVEDIEHMEELAIDGIKVESLPTDEDYTCASISDDPFSGEVIELKHVEDVPIVETASEHSRLEIPAEPEMIPLEILQTVQTICSEPTDTSQKTHLPFVETKATAIRDMANAIKKLSDVCEQGLALKRAKLKLEYYKVFGKCEGFDEFCK</sequence>
<keyword evidence="3" id="KW-0805">Transcription regulation</keyword>